<dbReference type="GO" id="GO:0009966">
    <property type="term" value="P:regulation of signal transduction"/>
    <property type="evidence" value="ECO:0007669"/>
    <property type="project" value="InterPro"/>
</dbReference>
<feature type="compositionally biased region" description="Low complexity" evidence="1">
    <location>
        <begin position="268"/>
        <end position="278"/>
    </location>
</feature>
<dbReference type="AlphaFoldDB" id="A0AAD3CRV1"/>
<keyword evidence="3" id="KW-1185">Reference proteome</keyword>
<accession>A0AAD3CRV1</accession>
<dbReference type="PANTHER" id="PTHR10933">
    <property type="entry name" value="IMMUNOGLOBULIN-BINDING PROTEIN 1"/>
    <property type="match status" value="1"/>
</dbReference>
<dbReference type="Pfam" id="PF04177">
    <property type="entry name" value="TAP42"/>
    <property type="match status" value="1"/>
</dbReference>
<dbReference type="InterPro" id="IPR038511">
    <property type="entry name" value="TAP42/TAP46-like_sf"/>
</dbReference>
<dbReference type="GO" id="GO:0051721">
    <property type="term" value="F:protein phosphatase 2A binding"/>
    <property type="evidence" value="ECO:0007669"/>
    <property type="project" value="TreeGrafter"/>
</dbReference>
<feature type="region of interest" description="Disordered" evidence="1">
    <location>
        <begin position="1"/>
        <end position="47"/>
    </location>
</feature>
<dbReference type="GO" id="GO:0005829">
    <property type="term" value="C:cytosol"/>
    <property type="evidence" value="ECO:0007669"/>
    <property type="project" value="TreeGrafter"/>
</dbReference>
<feature type="compositionally biased region" description="Basic and acidic residues" evidence="1">
    <location>
        <begin position="28"/>
        <end position="47"/>
    </location>
</feature>
<evidence type="ECO:0000256" key="1">
    <source>
        <dbReference type="SAM" id="MobiDB-lite"/>
    </source>
</evidence>
<proteinExistence type="predicted"/>
<protein>
    <recommendedName>
        <fullName evidence="4">TAP42-like protein</fullName>
    </recommendedName>
</protein>
<evidence type="ECO:0000313" key="3">
    <source>
        <dbReference type="Proteomes" id="UP001054902"/>
    </source>
</evidence>
<evidence type="ECO:0008006" key="4">
    <source>
        <dbReference type="Google" id="ProtNLM"/>
    </source>
</evidence>
<comment type="caution">
    <text evidence="2">The sequence shown here is derived from an EMBL/GenBank/DDBJ whole genome shotgun (WGS) entry which is preliminary data.</text>
</comment>
<dbReference type="GO" id="GO:0035303">
    <property type="term" value="P:regulation of dephosphorylation"/>
    <property type="evidence" value="ECO:0007669"/>
    <property type="project" value="TreeGrafter"/>
</dbReference>
<dbReference type="Gene3D" id="1.25.40.540">
    <property type="entry name" value="TAP42-like family"/>
    <property type="match status" value="1"/>
</dbReference>
<dbReference type="Proteomes" id="UP001054902">
    <property type="component" value="Unassembled WGS sequence"/>
</dbReference>
<gene>
    <name evidence="2" type="ORF">CTEN210_07408</name>
</gene>
<dbReference type="EMBL" id="BLLK01000045">
    <property type="protein sequence ID" value="GFH50932.1"/>
    <property type="molecule type" value="Genomic_DNA"/>
</dbReference>
<reference evidence="2 3" key="1">
    <citation type="journal article" date="2021" name="Sci. Rep.">
        <title>The genome of the diatom Chaetoceros tenuissimus carries an ancient integrated fragment of an extant virus.</title>
        <authorList>
            <person name="Hongo Y."/>
            <person name="Kimura K."/>
            <person name="Takaki Y."/>
            <person name="Yoshida Y."/>
            <person name="Baba S."/>
            <person name="Kobayashi G."/>
            <person name="Nagasaki K."/>
            <person name="Hano T."/>
            <person name="Tomaru Y."/>
        </authorList>
    </citation>
    <scope>NUCLEOTIDE SEQUENCE [LARGE SCALE GENOMIC DNA]</scope>
    <source>
        <strain evidence="2 3">NIES-3715</strain>
    </source>
</reference>
<name>A0AAD3CRV1_9STRA</name>
<organism evidence="2 3">
    <name type="scientific">Chaetoceros tenuissimus</name>
    <dbReference type="NCBI Taxonomy" id="426638"/>
    <lineage>
        <taxon>Eukaryota</taxon>
        <taxon>Sar</taxon>
        <taxon>Stramenopiles</taxon>
        <taxon>Ochrophyta</taxon>
        <taxon>Bacillariophyta</taxon>
        <taxon>Coscinodiscophyceae</taxon>
        <taxon>Chaetocerotophycidae</taxon>
        <taxon>Chaetocerotales</taxon>
        <taxon>Chaetocerotaceae</taxon>
        <taxon>Chaetoceros</taxon>
    </lineage>
</organism>
<feature type="region of interest" description="Disordered" evidence="1">
    <location>
        <begin position="252"/>
        <end position="282"/>
    </location>
</feature>
<dbReference type="InterPro" id="IPR007304">
    <property type="entry name" value="TAP46-like"/>
</dbReference>
<feature type="region of interest" description="Disordered" evidence="1">
    <location>
        <begin position="374"/>
        <end position="404"/>
    </location>
</feature>
<dbReference type="PANTHER" id="PTHR10933:SF9">
    <property type="entry name" value="IMMUNOGLOBULIN-BINDING PROTEIN 1"/>
    <property type="match status" value="1"/>
</dbReference>
<evidence type="ECO:0000313" key="2">
    <source>
        <dbReference type="EMBL" id="GFH50932.1"/>
    </source>
</evidence>
<sequence length="404" mass="46673">MSTSQAESSGEKPLSLTGLLSKAQNLMQKEEEMRDSQDMKSGDEKDTKNPLVEALEILEQLQHQIQQAAIFSVNESLADVQTSSLPLLGVEYHMAKAYLQVRTTSSKARYNNVKRAVELFHLFLHRCDTFEDLLNGTIQQQYKALPEMNHDEEEEMPSKPLPSPSRDEKIARFKESKEIKAKLSHMNAQVAQRKRLDLQEHEEMEGHDEDSLMRSLYLCQLNTYALDAIEEIYSSSMEFQMLEMAVKMEKERNHMDQHRGVQSGGRGPPQSSQPQRRPMINDPTKRMQMTQVLQDPMTGQLIFKKQEIQSQVFRPSWNQPTMSLDDLAEKEVKEAMEREARQKVSEENAKNAPRRYEYLVRDGMEDNTDLVDASAKLDREWDDWKDENPRGSGNKMGDRGDRNF</sequence>